<dbReference type="NCBIfam" id="NF005829">
    <property type="entry name" value="PRK07726.1"/>
    <property type="match status" value="1"/>
</dbReference>
<dbReference type="Gene3D" id="1.10.290.10">
    <property type="entry name" value="Topoisomerase I, domain 4"/>
    <property type="match status" value="1"/>
</dbReference>
<keyword evidence="14" id="KW-1185">Reference proteome</keyword>
<evidence type="ECO:0000256" key="5">
    <source>
        <dbReference type="ARBA" id="ARBA00023125"/>
    </source>
</evidence>
<proteinExistence type="inferred from homology"/>
<dbReference type="PANTHER" id="PTHR11390:SF21">
    <property type="entry name" value="DNA TOPOISOMERASE 3-ALPHA"/>
    <property type="match status" value="1"/>
</dbReference>
<evidence type="ECO:0000256" key="3">
    <source>
        <dbReference type="ARBA" id="ARBA00012891"/>
    </source>
</evidence>
<dbReference type="GO" id="GO:0006281">
    <property type="term" value="P:DNA repair"/>
    <property type="evidence" value="ECO:0007669"/>
    <property type="project" value="TreeGrafter"/>
</dbReference>
<evidence type="ECO:0000256" key="6">
    <source>
        <dbReference type="ARBA" id="ARBA00023235"/>
    </source>
</evidence>
<dbReference type="InterPro" id="IPR023406">
    <property type="entry name" value="Topo_IA_AS"/>
</dbReference>
<dbReference type="InterPro" id="IPR003601">
    <property type="entry name" value="Topo_IA_2"/>
</dbReference>
<dbReference type="SUPFAM" id="SSF56712">
    <property type="entry name" value="Prokaryotic type I DNA topoisomerase"/>
    <property type="match status" value="1"/>
</dbReference>
<keyword evidence="4" id="KW-0799">Topoisomerase</keyword>
<name>A0A4R6UAE0_9BACI</name>
<dbReference type="SMART" id="SM00436">
    <property type="entry name" value="TOP1Bc"/>
    <property type="match status" value="1"/>
</dbReference>
<sequence length="732" mass="81941">MDAIVAEKASQAEALAAPFSHQKQKDVIIIRPCEQFPQGAKIVWCAGHLFEIKSPHELNGQWKRWSLDHLPMLPDQFQYKMVRGRAKRFQSIKTVLRDPSVRTIIAAGDPGREGELIVQLVVRMTGVKKPMKRLWTQSLTPQAVKDAFSNLLDIEATRPLYEEALARSYADWLVGMNTSRAYTLLLRQQQQAREVYATGRVQTPTLALIVQREKAIQAFTEELFYEVIGTFDVEGNVYEGTLQREGGTRFVSKEEAEKHANEAVNQPSQITSATHETKQLQPPNLHSLSSLQALANKRYKYGAKKTLQLLQKLYERSYISYPRTDSPFVTAAEAATFPEILKKLGQQQTFADLLIHTTRSIATDRRYVNAKKVTDHHAILPTEKMPKMDRLGKDEAAMYDLVVRSFIAAHCAPAKYSHRNITTLCAERTFLSKSKQLLEPGWRKVLFAEETPSSKPLPDVIEGMTGISRKMNVKEGKTEPPKRYTEGDLITAMKNAGQAIEDKQLGRVLKEASGIGEESTRSAIIERLKALEYITLQKHRIVPTEKAHVLINCIGDTVLASPELTARWEKRLKEIGSGKASSEQFIMQSRKFASKLVTDAVQASSGWIVQPLEQKQNASPPRTRQTQLSSKEPLGSCPTCGGNVVDKGKLYGCDQFSTTKCPFTLSKTILGKSITAAAVKKLLTNGKSSLIKGFKGKSSFDAYLVWKDREKGSLGFEFAKPKRSSKQTTKKE</sequence>
<gene>
    <name evidence="13" type="ORF">EV213_101261</name>
</gene>
<dbReference type="PRINTS" id="PR00417">
    <property type="entry name" value="PRTPISMRASEI"/>
</dbReference>
<dbReference type="InterPro" id="IPR003602">
    <property type="entry name" value="Topo_IA_DNA-bd_dom"/>
</dbReference>
<dbReference type="GO" id="GO:0003917">
    <property type="term" value="F:DNA topoisomerase type I (single strand cut, ATP-independent) activity"/>
    <property type="evidence" value="ECO:0007669"/>
    <property type="project" value="UniProtKB-EC"/>
</dbReference>
<dbReference type="GO" id="GO:0006265">
    <property type="term" value="P:DNA topological change"/>
    <property type="evidence" value="ECO:0007669"/>
    <property type="project" value="InterPro"/>
</dbReference>
<comment type="similarity">
    <text evidence="2">Belongs to the type IA topoisomerase family.</text>
</comment>
<dbReference type="InterPro" id="IPR013826">
    <property type="entry name" value="Topo_IA_cen_sub3"/>
</dbReference>
<dbReference type="Proteomes" id="UP000295632">
    <property type="component" value="Unassembled WGS sequence"/>
</dbReference>
<evidence type="ECO:0000256" key="4">
    <source>
        <dbReference type="ARBA" id="ARBA00023029"/>
    </source>
</evidence>
<dbReference type="InterPro" id="IPR000380">
    <property type="entry name" value="Topo_IA"/>
</dbReference>
<dbReference type="EC" id="5.6.2.1" evidence="3"/>
<reference evidence="13 14" key="1">
    <citation type="submission" date="2019-03" db="EMBL/GenBank/DDBJ databases">
        <title>Genomic Encyclopedia of Type Strains, Phase IV (KMG-IV): sequencing the most valuable type-strain genomes for metagenomic binning, comparative biology and taxonomic classification.</title>
        <authorList>
            <person name="Goeker M."/>
        </authorList>
    </citation>
    <scope>NUCLEOTIDE SEQUENCE [LARGE SCALE GENOMIC DNA]</scope>
    <source>
        <strain evidence="13 14">DSM 28697</strain>
    </source>
</reference>
<dbReference type="Gene3D" id="1.10.460.10">
    <property type="entry name" value="Topoisomerase I, domain 2"/>
    <property type="match status" value="1"/>
</dbReference>
<evidence type="ECO:0000256" key="1">
    <source>
        <dbReference type="ARBA" id="ARBA00000213"/>
    </source>
</evidence>
<comment type="caution">
    <text evidence="13">The sequence shown here is derived from an EMBL/GenBank/DDBJ whole genome shotgun (WGS) entry which is preliminary data.</text>
</comment>
<dbReference type="GO" id="GO:0006310">
    <property type="term" value="P:DNA recombination"/>
    <property type="evidence" value="ECO:0007669"/>
    <property type="project" value="TreeGrafter"/>
</dbReference>
<feature type="compositionally biased region" description="Polar residues" evidence="11">
    <location>
        <begin position="612"/>
        <end position="630"/>
    </location>
</feature>
<accession>A0A4R6UAE0</accession>
<dbReference type="SMART" id="SM00493">
    <property type="entry name" value="TOPRIM"/>
    <property type="match status" value="1"/>
</dbReference>
<protein>
    <recommendedName>
        <fullName evidence="3">DNA topoisomerase</fullName>
        <ecNumber evidence="3">5.6.2.1</ecNumber>
    </recommendedName>
    <alternativeName>
        <fullName evidence="10">Omega-protein</fullName>
    </alternativeName>
    <alternativeName>
        <fullName evidence="9">Relaxing enzyme</fullName>
    </alternativeName>
    <alternativeName>
        <fullName evidence="7">Swivelase</fullName>
    </alternativeName>
    <alternativeName>
        <fullName evidence="8">Untwisting enzyme</fullName>
    </alternativeName>
</protein>
<dbReference type="Gene3D" id="3.40.50.140">
    <property type="match status" value="1"/>
</dbReference>
<evidence type="ECO:0000256" key="7">
    <source>
        <dbReference type="ARBA" id="ARBA00030003"/>
    </source>
</evidence>
<dbReference type="OrthoDB" id="9803554at2"/>
<organism evidence="13 14">
    <name type="scientific">Aureibacillus halotolerans</name>
    <dbReference type="NCBI Taxonomy" id="1508390"/>
    <lineage>
        <taxon>Bacteria</taxon>
        <taxon>Bacillati</taxon>
        <taxon>Bacillota</taxon>
        <taxon>Bacilli</taxon>
        <taxon>Bacillales</taxon>
        <taxon>Bacillaceae</taxon>
        <taxon>Aureibacillus</taxon>
    </lineage>
</organism>
<dbReference type="InterPro" id="IPR013825">
    <property type="entry name" value="Topo_IA_cen_sub2"/>
</dbReference>
<dbReference type="Pfam" id="PF13342">
    <property type="entry name" value="Toprim_Crpt"/>
    <property type="match status" value="1"/>
</dbReference>
<evidence type="ECO:0000259" key="12">
    <source>
        <dbReference type="PROSITE" id="PS52039"/>
    </source>
</evidence>
<dbReference type="AlphaFoldDB" id="A0A4R6UAE0"/>
<evidence type="ECO:0000256" key="10">
    <source>
        <dbReference type="ARBA" id="ARBA00032877"/>
    </source>
</evidence>
<dbReference type="Pfam" id="PF01131">
    <property type="entry name" value="Topoisom_bac"/>
    <property type="match status" value="1"/>
</dbReference>
<dbReference type="RefSeq" id="WP_133578660.1">
    <property type="nucleotide sequence ID" value="NZ_SNYJ01000001.1"/>
</dbReference>
<evidence type="ECO:0000256" key="11">
    <source>
        <dbReference type="SAM" id="MobiDB-lite"/>
    </source>
</evidence>
<feature type="domain" description="Topo IA-type catalytic" evidence="12">
    <location>
        <begin position="157"/>
        <end position="597"/>
    </location>
</feature>
<evidence type="ECO:0000313" key="13">
    <source>
        <dbReference type="EMBL" id="TDQ42832.1"/>
    </source>
</evidence>
<dbReference type="PANTHER" id="PTHR11390">
    <property type="entry name" value="PROKARYOTIC DNA TOPOISOMERASE"/>
    <property type="match status" value="1"/>
</dbReference>
<dbReference type="GO" id="GO:0003677">
    <property type="term" value="F:DNA binding"/>
    <property type="evidence" value="ECO:0007669"/>
    <property type="project" value="UniProtKB-KW"/>
</dbReference>
<evidence type="ECO:0000256" key="9">
    <source>
        <dbReference type="ARBA" id="ARBA00032235"/>
    </source>
</evidence>
<dbReference type="PROSITE" id="PS52039">
    <property type="entry name" value="TOPO_IA_2"/>
    <property type="match status" value="1"/>
</dbReference>
<feature type="region of interest" description="Disordered" evidence="11">
    <location>
        <begin position="612"/>
        <end position="636"/>
    </location>
</feature>
<keyword evidence="5" id="KW-0238">DNA-binding</keyword>
<dbReference type="InterPro" id="IPR025589">
    <property type="entry name" value="Toprim_C_rpt"/>
</dbReference>
<dbReference type="InterPro" id="IPR013824">
    <property type="entry name" value="Topo_IA_cen_sub1"/>
</dbReference>
<dbReference type="EMBL" id="SNYJ01000001">
    <property type="protein sequence ID" value="TDQ42832.1"/>
    <property type="molecule type" value="Genomic_DNA"/>
</dbReference>
<dbReference type="SMART" id="SM00437">
    <property type="entry name" value="TOP1Ac"/>
    <property type="match status" value="1"/>
</dbReference>
<dbReference type="InterPro" id="IPR006171">
    <property type="entry name" value="TOPRIM_dom"/>
</dbReference>
<dbReference type="CDD" id="cd03362">
    <property type="entry name" value="TOPRIM_TopoIA_TopoIII"/>
    <property type="match status" value="1"/>
</dbReference>
<evidence type="ECO:0000256" key="8">
    <source>
        <dbReference type="ARBA" id="ARBA00031985"/>
    </source>
</evidence>
<dbReference type="CDD" id="cd00186">
    <property type="entry name" value="TOP1Ac"/>
    <property type="match status" value="1"/>
</dbReference>
<dbReference type="InterPro" id="IPR013497">
    <property type="entry name" value="Topo_IA_cen"/>
</dbReference>
<dbReference type="GO" id="GO:0043597">
    <property type="term" value="C:cytoplasmic replication fork"/>
    <property type="evidence" value="ECO:0007669"/>
    <property type="project" value="TreeGrafter"/>
</dbReference>
<dbReference type="InterPro" id="IPR023405">
    <property type="entry name" value="Topo_IA_core_domain"/>
</dbReference>
<keyword evidence="6 13" id="KW-0413">Isomerase</keyword>
<evidence type="ECO:0000313" key="14">
    <source>
        <dbReference type="Proteomes" id="UP000295632"/>
    </source>
</evidence>
<dbReference type="Gene3D" id="2.70.20.10">
    <property type="entry name" value="Topoisomerase I, domain 3"/>
    <property type="match status" value="1"/>
</dbReference>
<dbReference type="PROSITE" id="PS00396">
    <property type="entry name" value="TOPO_IA_1"/>
    <property type="match status" value="1"/>
</dbReference>
<dbReference type="InterPro" id="IPR034144">
    <property type="entry name" value="TOPRIM_TopoIII"/>
</dbReference>
<evidence type="ECO:0000256" key="2">
    <source>
        <dbReference type="ARBA" id="ARBA00009446"/>
    </source>
</evidence>
<comment type="catalytic activity">
    <reaction evidence="1">
        <text>ATP-independent breakage of single-stranded DNA, followed by passage and rejoining.</text>
        <dbReference type="EC" id="5.6.2.1"/>
    </reaction>
</comment>